<dbReference type="AlphaFoldDB" id="A0AAV2H7Q3"/>
<gene>
    <name evidence="2" type="ORF">GSLYS_00002674001</name>
</gene>
<proteinExistence type="predicted"/>
<comment type="caution">
    <text evidence="2">The sequence shown here is derived from an EMBL/GenBank/DDBJ whole genome shotgun (WGS) entry which is preliminary data.</text>
</comment>
<organism evidence="2 3">
    <name type="scientific">Lymnaea stagnalis</name>
    <name type="common">Great pond snail</name>
    <name type="synonym">Helix stagnalis</name>
    <dbReference type="NCBI Taxonomy" id="6523"/>
    <lineage>
        <taxon>Eukaryota</taxon>
        <taxon>Metazoa</taxon>
        <taxon>Spiralia</taxon>
        <taxon>Lophotrochozoa</taxon>
        <taxon>Mollusca</taxon>
        <taxon>Gastropoda</taxon>
        <taxon>Heterobranchia</taxon>
        <taxon>Euthyneura</taxon>
        <taxon>Panpulmonata</taxon>
        <taxon>Hygrophila</taxon>
        <taxon>Lymnaeoidea</taxon>
        <taxon>Lymnaeidae</taxon>
        <taxon>Lymnaea</taxon>
    </lineage>
</organism>
<feature type="non-terminal residue" evidence="2">
    <location>
        <position position="379"/>
    </location>
</feature>
<evidence type="ECO:0000256" key="1">
    <source>
        <dbReference type="SAM" id="MobiDB-lite"/>
    </source>
</evidence>
<feature type="non-terminal residue" evidence="2">
    <location>
        <position position="1"/>
    </location>
</feature>
<evidence type="ECO:0000313" key="2">
    <source>
        <dbReference type="EMBL" id="CAL1528504.1"/>
    </source>
</evidence>
<feature type="region of interest" description="Disordered" evidence="1">
    <location>
        <begin position="67"/>
        <end position="86"/>
    </location>
</feature>
<dbReference type="EMBL" id="CAXITT010000034">
    <property type="protein sequence ID" value="CAL1528504.1"/>
    <property type="molecule type" value="Genomic_DNA"/>
</dbReference>
<protein>
    <submittedName>
        <fullName evidence="2">Uncharacterized protein</fullName>
    </submittedName>
</protein>
<feature type="compositionally biased region" description="Basic and acidic residues" evidence="1">
    <location>
        <begin position="74"/>
        <end position="86"/>
    </location>
</feature>
<name>A0AAV2H7Q3_LYMST</name>
<reference evidence="2 3" key="1">
    <citation type="submission" date="2024-04" db="EMBL/GenBank/DDBJ databases">
        <authorList>
            <consortium name="Genoscope - CEA"/>
            <person name="William W."/>
        </authorList>
    </citation>
    <scope>NUCLEOTIDE SEQUENCE [LARGE SCALE GENOMIC DNA]</scope>
</reference>
<dbReference type="Proteomes" id="UP001497497">
    <property type="component" value="Unassembled WGS sequence"/>
</dbReference>
<evidence type="ECO:0000313" key="3">
    <source>
        <dbReference type="Proteomes" id="UP001497497"/>
    </source>
</evidence>
<keyword evidence="3" id="KW-1185">Reference proteome</keyword>
<accession>A0AAV2H7Q3</accession>
<sequence>SSLRNHLKILSGGAEDDQKNVESELVTLHYSEFTGHKVQYNLKKEKVGDEIIYTVPDNGNWEFEYSADNGETNSDLHNKEDEPSEDLKSNETVIKQEIKKFYYLKMFPHNPGLVEINQDGVTETDGAEERDLNIAAEYHQIQYDFTKGKDTKKYTSTLTTTDGPEVNDFKRVVPINETESDFKNENYDMKYTSTLTTTDQYADGHHKYWLEDEEYLKDKTDDAAMVEHFASGGSYIRDVDFIHADVDELDNSDLIEYQNFSACLERSDAPVAEVGKGNATDYTRITGTQNEEVIETLDPETMEIHFTDRHGAKQIYELKKHSEGDEYVYTPADNGMEYADDDNAGQLNHFDRDLSLDVQGEQETHNIETVSDVDNQIVG</sequence>